<gene>
    <name evidence="5" type="ORF">KLO01_07300</name>
</gene>
<dbReference type="Proteomes" id="UP000321793">
    <property type="component" value="Unassembled WGS sequence"/>
</dbReference>
<evidence type="ECO:0000256" key="2">
    <source>
        <dbReference type="ARBA" id="ARBA00022801"/>
    </source>
</evidence>
<feature type="region of interest" description="Disordered" evidence="3">
    <location>
        <begin position="150"/>
        <end position="172"/>
    </location>
</feature>
<reference evidence="5 6" key="1">
    <citation type="submission" date="2019-07" db="EMBL/GenBank/DDBJ databases">
        <title>Whole genome shotgun sequence of Knoellia locipacati NBRC 109775.</title>
        <authorList>
            <person name="Hosoyama A."/>
            <person name="Uohara A."/>
            <person name="Ohji S."/>
            <person name="Ichikawa N."/>
        </authorList>
    </citation>
    <scope>NUCLEOTIDE SEQUENCE [LARGE SCALE GENOMIC DNA]</scope>
    <source>
        <strain evidence="5 6">NBRC 109775</strain>
    </source>
</reference>
<feature type="domain" description="Resuscitation-promoting factor core lysozyme-like" evidence="4">
    <location>
        <begin position="67"/>
        <end position="141"/>
    </location>
</feature>
<dbReference type="GO" id="GO:0016787">
    <property type="term" value="F:hydrolase activity"/>
    <property type="evidence" value="ECO:0007669"/>
    <property type="project" value="UniProtKB-KW"/>
</dbReference>
<dbReference type="Pfam" id="PF06737">
    <property type="entry name" value="Transglycosylas"/>
    <property type="match status" value="1"/>
</dbReference>
<evidence type="ECO:0000256" key="1">
    <source>
        <dbReference type="ARBA" id="ARBA00010830"/>
    </source>
</evidence>
<accession>A0A512SXJ0</accession>
<dbReference type="InterPro" id="IPR023346">
    <property type="entry name" value="Lysozyme-like_dom_sf"/>
</dbReference>
<protein>
    <recommendedName>
        <fullName evidence="4">Resuscitation-promoting factor core lysozyme-like domain-containing protein</fullName>
    </recommendedName>
</protein>
<dbReference type="Gene3D" id="1.10.530.10">
    <property type="match status" value="1"/>
</dbReference>
<dbReference type="SUPFAM" id="SSF53955">
    <property type="entry name" value="Lysozyme-like"/>
    <property type="match status" value="1"/>
</dbReference>
<sequence>MGIGTLMACPKPLSGHTSPQGPLPMPYSPKHAAPKPAPVRRRLAGVAVTSFAAVGGGAAMAQPANAAGTVWDRVAACESGGNWSINTGNGYYGGLQFSYSTWKGYGGQRYANTANRASKGQQIEIAQKVLVAQGPGAWPVCSQRAGLTRANGAAEGGGSTTTGVSRDTTRPGKLAVDGRMGPATRRAMERWVGGSVNGALSRADKRLIEKKVGGSVNGSFGRDDVRKLQKVVGTRVDGSWGPMTTKALQRYLNTH</sequence>
<name>A0A512SXJ0_9MICO</name>
<feature type="region of interest" description="Disordered" evidence="3">
    <location>
        <begin position="9"/>
        <end position="35"/>
    </location>
</feature>
<evidence type="ECO:0000256" key="3">
    <source>
        <dbReference type="SAM" id="MobiDB-lite"/>
    </source>
</evidence>
<evidence type="ECO:0000259" key="4">
    <source>
        <dbReference type="Pfam" id="PF06737"/>
    </source>
</evidence>
<organism evidence="5 6">
    <name type="scientific">Knoellia locipacati</name>
    <dbReference type="NCBI Taxonomy" id="882824"/>
    <lineage>
        <taxon>Bacteria</taxon>
        <taxon>Bacillati</taxon>
        <taxon>Actinomycetota</taxon>
        <taxon>Actinomycetes</taxon>
        <taxon>Micrococcales</taxon>
        <taxon>Intrasporangiaceae</taxon>
        <taxon>Knoellia</taxon>
    </lineage>
</organism>
<comment type="caution">
    <text evidence="5">The sequence shown here is derived from an EMBL/GenBank/DDBJ whole genome shotgun (WGS) entry which is preliminary data.</text>
</comment>
<dbReference type="EMBL" id="BKBA01000003">
    <property type="protein sequence ID" value="GEQ12683.1"/>
    <property type="molecule type" value="Genomic_DNA"/>
</dbReference>
<keyword evidence="6" id="KW-1185">Reference proteome</keyword>
<evidence type="ECO:0000313" key="5">
    <source>
        <dbReference type="EMBL" id="GEQ12683.1"/>
    </source>
</evidence>
<evidence type="ECO:0000313" key="6">
    <source>
        <dbReference type="Proteomes" id="UP000321793"/>
    </source>
</evidence>
<dbReference type="AlphaFoldDB" id="A0A512SXJ0"/>
<dbReference type="CDD" id="cd13925">
    <property type="entry name" value="RPF"/>
    <property type="match status" value="1"/>
</dbReference>
<proteinExistence type="inferred from homology"/>
<keyword evidence="2" id="KW-0378">Hydrolase</keyword>
<comment type="similarity">
    <text evidence="1">Belongs to the transglycosylase family. Rpf subfamily.</text>
</comment>
<dbReference type="InterPro" id="IPR010618">
    <property type="entry name" value="RPF"/>
</dbReference>